<keyword evidence="2" id="KW-1185">Reference proteome</keyword>
<dbReference type="PANTHER" id="PTHR24104:SF25">
    <property type="entry name" value="PROTEIN LIN-41"/>
    <property type="match status" value="1"/>
</dbReference>
<protein>
    <recommendedName>
        <fullName evidence="3">B box-type domain-containing protein</fullName>
    </recommendedName>
</protein>
<dbReference type="AlphaFoldDB" id="A0A8W8I9I6"/>
<dbReference type="OrthoDB" id="6126387at2759"/>
<sequence length="313" mass="35297">MDDKNEDLCQFCFDKVTFLCLSCKTRLCGNCVSVHIKMKPRDSHKIVVANEKSQVKTKQLKVLGKISSGMESLCDISYKENGTFYSCSEISKSISLLDDSGLTRDTFEGCKNPLCLTASSNGVLYTEFGIKAVMFNSKGRTKHLFSTGDWQPQGISMSKSGNILLTLRRKNESKLIVSNPHGYVCREIQYHNNKPLFFDPWYVAENPKGDICVSDQARRALVCVKTNGELIFKYYGRGSLFYPRGLCADATSHFIAADPWNNLLHYISSCGELVYYLNYDSMDSPMGLSCNYDRKNSFFICEVSGSIYHVELE</sequence>
<dbReference type="InterPro" id="IPR011042">
    <property type="entry name" value="6-blade_b-propeller_TolB-like"/>
</dbReference>
<proteinExistence type="predicted"/>
<dbReference type="OMA" id="STGDWQP"/>
<dbReference type="Proteomes" id="UP000005408">
    <property type="component" value="Unassembled WGS sequence"/>
</dbReference>
<dbReference type="CDD" id="cd19757">
    <property type="entry name" value="Bbox1"/>
    <property type="match status" value="1"/>
</dbReference>
<dbReference type="InterPro" id="IPR050952">
    <property type="entry name" value="TRIM-NHL_E3_ligases"/>
</dbReference>
<evidence type="ECO:0000313" key="1">
    <source>
        <dbReference type="EnsemblMetazoa" id="G13078.1:cds"/>
    </source>
</evidence>
<name>A0A8W8I9I6_MAGGI</name>
<dbReference type="Gene3D" id="2.120.10.30">
    <property type="entry name" value="TolB, C-terminal domain"/>
    <property type="match status" value="1"/>
</dbReference>
<dbReference type="GO" id="GO:0008270">
    <property type="term" value="F:zinc ion binding"/>
    <property type="evidence" value="ECO:0007669"/>
    <property type="project" value="UniProtKB-KW"/>
</dbReference>
<dbReference type="GO" id="GO:0043161">
    <property type="term" value="P:proteasome-mediated ubiquitin-dependent protein catabolic process"/>
    <property type="evidence" value="ECO:0007669"/>
    <property type="project" value="TreeGrafter"/>
</dbReference>
<dbReference type="EnsemblMetazoa" id="G13078.1">
    <property type="protein sequence ID" value="G13078.1:cds"/>
    <property type="gene ID" value="G13078"/>
</dbReference>
<dbReference type="SUPFAM" id="SSF63829">
    <property type="entry name" value="Calcium-dependent phosphotriesterase"/>
    <property type="match status" value="1"/>
</dbReference>
<dbReference type="GO" id="GO:0061630">
    <property type="term" value="F:ubiquitin protein ligase activity"/>
    <property type="evidence" value="ECO:0007669"/>
    <property type="project" value="TreeGrafter"/>
</dbReference>
<dbReference type="GO" id="GO:0000209">
    <property type="term" value="P:protein polyubiquitination"/>
    <property type="evidence" value="ECO:0007669"/>
    <property type="project" value="TreeGrafter"/>
</dbReference>
<dbReference type="PANTHER" id="PTHR24104">
    <property type="entry name" value="E3 UBIQUITIN-PROTEIN LIGASE NHLRC1-RELATED"/>
    <property type="match status" value="1"/>
</dbReference>
<evidence type="ECO:0000313" key="2">
    <source>
        <dbReference type="Proteomes" id="UP000005408"/>
    </source>
</evidence>
<accession>A0A8W8I9I6</accession>
<reference evidence="1" key="1">
    <citation type="submission" date="2022-08" db="UniProtKB">
        <authorList>
            <consortium name="EnsemblMetazoa"/>
        </authorList>
    </citation>
    <scope>IDENTIFICATION</scope>
    <source>
        <strain evidence="1">05x7-T-G4-1.051#20</strain>
    </source>
</reference>
<dbReference type="EnsemblMetazoa" id="G13078.2">
    <property type="protein sequence ID" value="G13078.2:cds"/>
    <property type="gene ID" value="G13078"/>
</dbReference>
<evidence type="ECO:0008006" key="3">
    <source>
        <dbReference type="Google" id="ProtNLM"/>
    </source>
</evidence>
<organism evidence="1 2">
    <name type="scientific">Magallana gigas</name>
    <name type="common">Pacific oyster</name>
    <name type="synonym">Crassostrea gigas</name>
    <dbReference type="NCBI Taxonomy" id="29159"/>
    <lineage>
        <taxon>Eukaryota</taxon>
        <taxon>Metazoa</taxon>
        <taxon>Spiralia</taxon>
        <taxon>Lophotrochozoa</taxon>
        <taxon>Mollusca</taxon>
        <taxon>Bivalvia</taxon>
        <taxon>Autobranchia</taxon>
        <taxon>Pteriomorphia</taxon>
        <taxon>Ostreida</taxon>
        <taxon>Ostreoidea</taxon>
        <taxon>Ostreidae</taxon>
        <taxon>Magallana</taxon>
    </lineage>
</organism>